<accession>Q1N5G6</accession>
<organism evidence="11 12">
    <name type="scientific">Bermanella marisrubri</name>
    <dbReference type="NCBI Taxonomy" id="207949"/>
    <lineage>
        <taxon>Bacteria</taxon>
        <taxon>Pseudomonadati</taxon>
        <taxon>Pseudomonadota</taxon>
        <taxon>Gammaproteobacteria</taxon>
        <taxon>Oceanospirillales</taxon>
        <taxon>Oceanospirillaceae</taxon>
        <taxon>Bermanella</taxon>
    </lineage>
</organism>
<name>Q1N5G6_9GAMM</name>
<evidence type="ECO:0000313" key="11">
    <source>
        <dbReference type="EMBL" id="EAT13976.1"/>
    </source>
</evidence>
<dbReference type="EC" id="5.4.99.26" evidence="5"/>
<evidence type="ECO:0000313" key="12">
    <source>
        <dbReference type="Proteomes" id="UP000004263"/>
    </source>
</evidence>
<comment type="catalytic activity">
    <reaction evidence="3">
        <text>uridine(65) in tRNA = pseudouridine(65) in tRNA</text>
        <dbReference type="Rhea" id="RHEA:42536"/>
        <dbReference type="Rhea" id="RHEA-COMP:10103"/>
        <dbReference type="Rhea" id="RHEA-COMP:10104"/>
        <dbReference type="ChEBI" id="CHEBI:65314"/>
        <dbReference type="ChEBI" id="CHEBI:65315"/>
        <dbReference type="EC" id="5.4.99.26"/>
    </reaction>
</comment>
<keyword evidence="12" id="KW-1185">Reference proteome</keyword>
<dbReference type="PROSITE" id="PS01129">
    <property type="entry name" value="PSI_RLU"/>
    <property type="match status" value="1"/>
</dbReference>
<reference evidence="11 12" key="1">
    <citation type="submission" date="2006-03" db="EMBL/GenBank/DDBJ databases">
        <authorList>
            <person name="Pinhassi J."/>
            <person name="Pedros-Alio C."/>
            <person name="Ferriera S."/>
            <person name="Johnson J."/>
            <person name="Kravitz S."/>
            <person name="Halpern A."/>
            <person name="Remington K."/>
            <person name="Beeson K."/>
            <person name="Tran B."/>
            <person name="Rogers Y.-H."/>
            <person name="Friedman R."/>
            <person name="Venter J.C."/>
        </authorList>
    </citation>
    <scope>NUCLEOTIDE SEQUENCE [LARGE SCALE GENOMIC DNA]</scope>
    <source>
        <strain evidence="11 12">RED65</strain>
    </source>
</reference>
<dbReference type="GO" id="GO:0160149">
    <property type="term" value="F:tRNA pseudouridine(65) synthase activity"/>
    <property type="evidence" value="ECO:0007669"/>
    <property type="project" value="UniProtKB-EC"/>
</dbReference>
<protein>
    <recommendedName>
        <fullName evidence="6">tRNA pseudouridine synthase C</fullName>
        <ecNumber evidence="5">5.4.99.26</ecNumber>
    </recommendedName>
    <alternativeName>
        <fullName evidence="8">tRNA pseudouridine(65) synthase</fullName>
    </alternativeName>
    <alternativeName>
        <fullName evidence="9">tRNA pseudouridylate synthase C</fullName>
    </alternativeName>
    <alternativeName>
        <fullName evidence="7">tRNA-uridine isomerase C</fullName>
    </alternativeName>
</protein>
<feature type="domain" description="Pseudouridine synthase RsuA/RluA-like" evidence="10">
    <location>
        <begin position="15"/>
        <end position="168"/>
    </location>
</feature>
<dbReference type="Pfam" id="PF00849">
    <property type="entry name" value="PseudoU_synth_2"/>
    <property type="match status" value="1"/>
</dbReference>
<dbReference type="EMBL" id="AAQH01000001">
    <property type="protein sequence ID" value="EAT13976.1"/>
    <property type="molecule type" value="Genomic_DNA"/>
</dbReference>
<dbReference type="InterPro" id="IPR050188">
    <property type="entry name" value="RluA_PseudoU_synthase"/>
</dbReference>
<comment type="caution">
    <text evidence="11">The sequence shown here is derived from an EMBL/GenBank/DDBJ whole genome shotgun (WGS) entry which is preliminary data.</text>
</comment>
<evidence type="ECO:0000256" key="9">
    <source>
        <dbReference type="ARBA" id="ARBA00043049"/>
    </source>
</evidence>
<dbReference type="AlphaFoldDB" id="Q1N5G6"/>
<evidence type="ECO:0000256" key="7">
    <source>
        <dbReference type="ARBA" id="ARBA00041803"/>
    </source>
</evidence>
<evidence type="ECO:0000259" key="10">
    <source>
        <dbReference type="Pfam" id="PF00849"/>
    </source>
</evidence>
<dbReference type="PANTHER" id="PTHR21600:SF56">
    <property type="entry name" value="TRNA PSEUDOURIDINE SYNTHASE C"/>
    <property type="match status" value="1"/>
</dbReference>
<evidence type="ECO:0000256" key="3">
    <source>
        <dbReference type="ARBA" id="ARBA00036607"/>
    </source>
</evidence>
<dbReference type="InterPro" id="IPR006145">
    <property type="entry name" value="PsdUridine_synth_RsuA/RluA"/>
</dbReference>
<evidence type="ECO:0000256" key="5">
    <source>
        <dbReference type="ARBA" id="ARBA00038943"/>
    </source>
</evidence>
<proteinExistence type="predicted"/>
<sequence length="236" mass="27227">MTISMTPSILYQDDDLIAINKPSGLLVHKSWVAKDAKEFALQIVRDMSGKHVFPVHRLDRPTSGVLLFGFSGEIAQQVQAQWEQANKTYWAVVRGWLKEQTLVDHALKGMADYGQDVEIVQEAQTHFKPIDYVEIDAEIDRYPKSRFSWVEAKPKQGRTHQIRRHLKHLSHPIIGDARYGKGKYNRYITEHYDCPRLLLHHQQLEMTHPVSGSKLMITAPLEGAMQSLFSTFDWKH</sequence>
<dbReference type="GO" id="GO:0008033">
    <property type="term" value="P:tRNA processing"/>
    <property type="evidence" value="ECO:0007669"/>
    <property type="project" value="UniProtKB-KW"/>
</dbReference>
<comment type="function">
    <text evidence="4">Responsible for synthesis of pseudouridine from uracil-65 in transfer RNAs.</text>
</comment>
<keyword evidence="1" id="KW-0819">tRNA processing</keyword>
<dbReference type="SUPFAM" id="SSF55120">
    <property type="entry name" value="Pseudouridine synthase"/>
    <property type="match status" value="1"/>
</dbReference>
<evidence type="ECO:0000256" key="6">
    <source>
        <dbReference type="ARBA" id="ARBA00040675"/>
    </source>
</evidence>
<evidence type="ECO:0000256" key="4">
    <source>
        <dbReference type="ARBA" id="ARBA00037670"/>
    </source>
</evidence>
<dbReference type="Gene3D" id="3.30.2350.10">
    <property type="entry name" value="Pseudouridine synthase"/>
    <property type="match status" value="1"/>
</dbReference>
<dbReference type="GO" id="GO:0000455">
    <property type="term" value="P:enzyme-directed rRNA pseudouridine synthesis"/>
    <property type="evidence" value="ECO:0007669"/>
    <property type="project" value="TreeGrafter"/>
</dbReference>
<gene>
    <name evidence="11" type="ORF">RED65_11299</name>
</gene>
<dbReference type="HOGENOM" id="CLU_016902_11_4_6"/>
<dbReference type="InterPro" id="IPR006224">
    <property type="entry name" value="PsdUridine_synth_RluA-like_CS"/>
</dbReference>
<dbReference type="InterPro" id="IPR020103">
    <property type="entry name" value="PsdUridine_synth_cat_dom_sf"/>
</dbReference>
<keyword evidence="2" id="KW-0413">Isomerase</keyword>
<evidence type="ECO:0000256" key="2">
    <source>
        <dbReference type="ARBA" id="ARBA00023235"/>
    </source>
</evidence>
<evidence type="ECO:0000256" key="8">
    <source>
        <dbReference type="ARBA" id="ARBA00041975"/>
    </source>
</evidence>
<evidence type="ECO:0000256" key="1">
    <source>
        <dbReference type="ARBA" id="ARBA00022694"/>
    </source>
</evidence>
<dbReference type="GO" id="GO:0003723">
    <property type="term" value="F:RNA binding"/>
    <property type="evidence" value="ECO:0007669"/>
    <property type="project" value="InterPro"/>
</dbReference>
<dbReference type="Proteomes" id="UP000004263">
    <property type="component" value="Unassembled WGS sequence"/>
</dbReference>
<dbReference type="PANTHER" id="PTHR21600">
    <property type="entry name" value="MITOCHONDRIAL RNA PSEUDOURIDINE SYNTHASE"/>
    <property type="match status" value="1"/>
</dbReference>
<dbReference type="STRING" id="207949.RED65_11299"/>